<evidence type="ECO:0000313" key="1">
    <source>
        <dbReference type="EMBL" id="GHE09255.1"/>
    </source>
</evidence>
<reference evidence="1" key="1">
    <citation type="journal article" date="2014" name="Int. J. Syst. Evol. Microbiol.">
        <title>Complete genome sequence of Corynebacterium casei LMG S-19264T (=DSM 44701T), isolated from a smear-ripened cheese.</title>
        <authorList>
            <consortium name="US DOE Joint Genome Institute (JGI-PGF)"/>
            <person name="Walter F."/>
            <person name="Albersmeier A."/>
            <person name="Kalinowski J."/>
            <person name="Ruckert C."/>
        </authorList>
    </citation>
    <scope>NUCLEOTIDE SEQUENCE</scope>
    <source>
        <strain evidence="1">JCM 4714</strain>
    </source>
</reference>
<evidence type="ECO:0000313" key="2">
    <source>
        <dbReference type="Proteomes" id="UP000655443"/>
    </source>
</evidence>
<dbReference type="EMBL" id="BMVG01000019">
    <property type="protein sequence ID" value="GHE09255.1"/>
    <property type="molecule type" value="Genomic_DNA"/>
</dbReference>
<name>A0A918YN70_9ACTN</name>
<accession>A0A918YN70</accession>
<organism evidence="1 2">
    <name type="scientific">Streptomyces alanosinicus</name>
    <dbReference type="NCBI Taxonomy" id="68171"/>
    <lineage>
        <taxon>Bacteria</taxon>
        <taxon>Bacillati</taxon>
        <taxon>Actinomycetota</taxon>
        <taxon>Actinomycetes</taxon>
        <taxon>Kitasatosporales</taxon>
        <taxon>Streptomycetaceae</taxon>
        <taxon>Streptomyces</taxon>
    </lineage>
</organism>
<protein>
    <submittedName>
        <fullName evidence="1">Uncharacterized protein</fullName>
    </submittedName>
</protein>
<reference evidence="1" key="2">
    <citation type="submission" date="2020-09" db="EMBL/GenBank/DDBJ databases">
        <authorList>
            <person name="Sun Q."/>
            <person name="Ohkuma M."/>
        </authorList>
    </citation>
    <scope>NUCLEOTIDE SEQUENCE</scope>
    <source>
        <strain evidence="1">JCM 4714</strain>
    </source>
</reference>
<sequence length="147" mass="16274">MKLDLPDFELNCDEAGRLTFFWHRYGKVSSHVGNCSQLRLLPQGSDGLSQWVFHLRFPEGPTPGFVMVRVDVPADRQEEVQVFTDLLRRCFSIPEIPEVPEPATDTAEESGLQRVPLDTAEWLAAPASSASEELFATVTARVDGATG</sequence>
<dbReference type="RefSeq" id="WP_189956833.1">
    <property type="nucleotide sequence ID" value="NZ_BMVG01000019.1"/>
</dbReference>
<gene>
    <name evidence="1" type="ORF">GCM10010339_60930</name>
</gene>
<keyword evidence="2" id="KW-1185">Reference proteome</keyword>
<dbReference type="AlphaFoldDB" id="A0A918YN70"/>
<dbReference type="Proteomes" id="UP000655443">
    <property type="component" value="Unassembled WGS sequence"/>
</dbReference>
<proteinExistence type="predicted"/>
<comment type="caution">
    <text evidence="1">The sequence shown here is derived from an EMBL/GenBank/DDBJ whole genome shotgun (WGS) entry which is preliminary data.</text>
</comment>